<keyword evidence="2" id="KW-1185">Reference proteome</keyword>
<evidence type="ECO:0000313" key="1">
    <source>
        <dbReference type="EMBL" id="KAF0708089.1"/>
    </source>
</evidence>
<gene>
    <name evidence="1" type="ORF">FWK35_00029171</name>
</gene>
<evidence type="ECO:0000313" key="2">
    <source>
        <dbReference type="Proteomes" id="UP000478052"/>
    </source>
</evidence>
<dbReference type="Proteomes" id="UP000478052">
    <property type="component" value="Unassembled WGS sequence"/>
</dbReference>
<dbReference type="InterPro" id="IPR052958">
    <property type="entry name" value="IFN-induced_PKR_regulator"/>
</dbReference>
<dbReference type="PANTHER" id="PTHR46289:SF14">
    <property type="entry name" value="DUF4371 DOMAIN-CONTAINING PROTEIN"/>
    <property type="match status" value="1"/>
</dbReference>
<feature type="non-terminal residue" evidence="1">
    <location>
        <position position="324"/>
    </location>
</feature>
<dbReference type="PANTHER" id="PTHR46289">
    <property type="entry name" value="52 KDA REPRESSOR OF THE INHIBITOR OF THE PROTEIN KINASE-LIKE PROTEIN-RELATED"/>
    <property type="match status" value="1"/>
</dbReference>
<accession>A0A6G0VSM4</accession>
<dbReference type="AlphaFoldDB" id="A0A6G0VSM4"/>
<reference evidence="1 2" key="1">
    <citation type="submission" date="2019-08" db="EMBL/GenBank/DDBJ databases">
        <title>Whole genome of Aphis craccivora.</title>
        <authorList>
            <person name="Voronova N.V."/>
            <person name="Shulinski R.S."/>
            <person name="Bandarenka Y.V."/>
            <person name="Zhorov D.G."/>
            <person name="Warner D."/>
        </authorList>
    </citation>
    <scope>NUCLEOTIDE SEQUENCE [LARGE SCALE GENOMIC DNA]</scope>
    <source>
        <strain evidence="1">180601</strain>
        <tissue evidence="1">Whole Body</tissue>
    </source>
</reference>
<comment type="caution">
    <text evidence="1">The sequence shown here is derived from an EMBL/GenBank/DDBJ whole genome shotgun (WGS) entry which is preliminary data.</text>
</comment>
<feature type="non-terminal residue" evidence="1">
    <location>
        <position position="1"/>
    </location>
</feature>
<proteinExistence type="predicted"/>
<organism evidence="1 2">
    <name type="scientific">Aphis craccivora</name>
    <name type="common">Cowpea aphid</name>
    <dbReference type="NCBI Taxonomy" id="307492"/>
    <lineage>
        <taxon>Eukaryota</taxon>
        <taxon>Metazoa</taxon>
        <taxon>Ecdysozoa</taxon>
        <taxon>Arthropoda</taxon>
        <taxon>Hexapoda</taxon>
        <taxon>Insecta</taxon>
        <taxon>Pterygota</taxon>
        <taxon>Neoptera</taxon>
        <taxon>Paraneoptera</taxon>
        <taxon>Hemiptera</taxon>
        <taxon>Sternorrhyncha</taxon>
        <taxon>Aphidomorpha</taxon>
        <taxon>Aphidoidea</taxon>
        <taxon>Aphididae</taxon>
        <taxon>Aphidini</taxon>
        <taxon>Aphis</taxon>
        <taxon>Aphis</taxon>
    </lineage>
</organism>
<protein>
    <submittedName>
        <fullName evidence="1">Zinc finger MYM-type protein 1-like</fullName>
    </submittedName>
</protein>
<name>A0A6G0VSM4_APHCR</name>
<dbReference type="EMBL" id="VUJU01012288">
    <property type="protein sequence ID" value="KAF0708089.1"/>
    <property type="molecule type" value="Genomic_DNA"/>
</dbReference>
<sequence length="324" mass="37255">VNTQKLGQLVFEKFSNWHCALEKFNASQKTNYHITATLKAHEFLSIFENKQESIAVKLDSKLKFEIKKNRKMMRPIIETILLCEQFSMCVRIFDKDTNKIREDFIQFVPVRDMSGKGLAQVLLECLGNLEINLNYLRGQVHSLNLAISDACDIKSIRNTVEIIQTVFSFFNTPKRQAVSQNSVEQIAPDSKKKKTKLKMLCPTRWVERHEAILVIIEKPHKKNCGPPQCHKCQSYCHTQNYCNHVARCVKCGANHHTNECSKDLNSSAKYALCSGDFTVNFRSYPAFKSGKKTQDSSMLLQPKFRCQTLIPVRNYTLKPPDTRT</sequence>